<sequence>MLRNPNRLPINSEPPSLRISCLLLHQRRCRLISLGVFVSNSHPFAILLFIDVIEKYVNVWGKSIHDEDIKAPSSEFQVEENCWQNRTLKL</sequence>
<evidence type="ECO:0000313" key="1">
    <source>
        <dbReference type="EMBL" id="KAK7337553.1"/>
    </source>
</evidence>
<organism evidence="1 2">
    <name type="scientific">Canavalia gladiata</name>
    <name type="common">Sword bean</name>
    <name type="synonym">Dolichos gladiatus</name>
    <dbReference type="NCBI Taxonomy" id="3824"/>
    <lineage>
        <taxon>Eukaryota</taxon>
        <taxon>Viridiplantae</taxon>
        <taxon>Streptophyta</taxon>
        <taxon>Embryophyta</taxon>
        <taxon>Tracheophyta</taxon>
        <taxon>Spermatophyta</taxon>
        <taxon>Magnoliopsida</taxon>
        <taxon>eudicotyledons</taxon>
        <taxon>Gunneridae</taxon>
        <taxon>Pentapetalae</taxon>
        <taxon>rosids</taxon>
        <taxon>fabids</taxon>
        <taxon>Fabales</taxon>
        <taxon>Fabaceae</taxon>
        <taxon>Papilionoideae</taxon>
        <taxon>50 kb inversion clade</taxon>
        <taxon>NPAAA clade</taxon>
        <taxon>indigoferoid/millettioid clade</taxon>
        <taxon>Phaseoleae</taxon>
        <taxon>Canavalia</taxon>
    </lineage>
</organism>
<proteinExistence type="predicted"/>
<comment type="caution">
    <text evidence="1">The sequence shown here is derived from an EMBL/GenBank/DDBJ whole genome shotgun (WGS) entry which is preliminary data.</text>
</comment>
<accession>A0AAN9LQ81</accession>
<dbReference type="AlphaFoldDB" id="A0AAN9LQ81"/>
<protein>
    <submittedName>
        <fullName evidence="1">Uncharacterized protein</fullName>
    </submittedName>
</protein>
<dbReference type="EMBL" id="JAYMYQ010000004">
    <property type="protein sequence ID" value="KAK7337553.1"/>
    <property type="molecule type" value="Genomic_DNA"/>
</dbReference>
<gene>
    <name evidence="1" type="ORF">VNO77_18134</name>
</gene>
<reference evidence="1 2" key="1">
    <citation type="submission" date="2024-01" db="EMBL/GenBank/DDBJ databases">
        <title>The genomes of 5 underutilized Papilionoideae crops provide insights into root nodulation and disease resistanc.</title>
        <authorList>
            <person name="Jiang F."/>
        </authorList>
    </citation>
    <scope>NUCLEOTIDE SEQUENCE [LARGE SCALE GENOMIC DNA]</scope>
    <source>
        <strain evidence="1">LVBAO_FW01</strain>
        <tissue evidence="1">Leaves</tissue>
    </source>
</reference>
<dbReference type="Proteomes" id="UP001367508">
    <property type="component" value="Unassembled WGS sequence"/>
</dbReference>
<name>A0AAN9LQ81_CANGL</name>
<keyword evidence="2" id="KW-1185">Reference proteome</keyword>
<evidence type="ECO:0000313" key="2">
    <source>
        <dbReference type="Proteomes" id="UP001367508"/>
    </source>
</evidence>